<dbReference type="Proteomes" id="UP000094776">
    <property type="component" value="Chromosome 3"/>
</dbReference>
<organism evidence="1 2">
    <name type="scientific">Burkholderia cepacia</name>
    <name type="common">Pseudomonas cepacia</name>
    <dbReference type="NCBI Taxonomy" id="292"/>
    <lineage>
        <taxon>Bacteria</taxon>
        <taxon>Pseudomonadati</taxon>
        <taxon>Pseudomonadota</taxon>
        <taxon>Betaproteobacteria</taxon>
        <taxon>Burkholderiales</taxon>
        <taxon>Burkholderiaceae</taxon>
        <taxon>Burkholderia</taxon>
        <taxon>Burkholderia cepacia complex</taxon>
    </lineage>
</organism>
<dbReference type="Gene3D" id="1.25.40.10">
    <property type="entry name" value="Tetratricopeptide repeat domain"/>
    <property type="match status" value="1"/>
</dbReference>
<sequence length="447" mass="50153">MSGARQLRDARRWAALSARVVTSDEFSQQWPMLRLGLLRRAGEFEEALRLAGPLPEIQDWFTAVARGLVLRQMSCPDDAEHAFRKAIDMRPDDISAYLEAADTWLDCEGWAAARGWYEDALRREPGHAWAQPSLFYCQWKEAADDARLEQVIGLAREGNERAKSLWLRTRGALPEPQDASANVLRQLRDQFIQAGKPIDPGGNISLRVSSLEAPSNALAFRLELASHGRAECDISILAENIPSPDPRQSVEPVEYPLWRYEVDQGTPALPPPPVYILETVSALALEAYSPPKNWARASHVADALNEDEVLQVFACIVHPPTIPDGCAQSLSALTWLTRVQMVAMQIIAQHGIDWEGSLRRSLLYSALLGPSDWATIAAIRALAWVSVTQRANALDIHQHFERLEAWRPDSGYCCWLAPLYQSWLELPILSDRERETLNGKIKELDNE</sequence>
<evidence type="ECO:0000313" key="1">
    <source>
        <dbReference type="EMBL" id="AOK14839.1"/>
    </source>
</evidence>
<reference evidence="1 2" key="1">
    <citation type="submission" date="2015-12" db="EMBL/GenBank/DDBJ databases">
        <title>Diversity of Burkholderia near neighbor genomes.</title>
        <authorList>
            <person name="Sahl J."/>
            <person name="Wagner D."/>
            <person name="Keim P."/>
        </authorList>
    </citation>
    <scope>NUCLEOTIDE SEQUENCE [LARGE SCALE GENOMIC DNA]</scope>
    <source>
        <strain evidence="1 2">MSMB1184WGS</strain>
    </source>
</reference>
<evidence type="ECO:0000313" key="2">
    <source>
        <dbReference type="Proteomes" id="UP000094776"/>
    </source>
</evidence>
<gene>
    <name evidence="1" type="ORF">WT26_01995</name>
</gene>
<name>A0A1B4PLP7_BURCE</name>
<accession>A0A1B4PLP7</accession>
<protein>
    <submittedName>
        <fullName evidence="1">Uncharacterized protein</fullName>
    </submittedName>
</protein>
<proteinExistence type="predicted"/>
<dbReference type="SUPFAM" id="SSF48452">
    <property type="entry name" value="TPR-like"/>
    <property type="match status" value="1"/>
</dbReference>
<dbReference type="InterPro" id="IPR011990">
    <property type="entry name" value="TPR-like_helical_dom_sf"/>
</dbReference>
<dbReference type="EMBL" id="CP013442">
    <property type="protein sequence ID" value="AOK14839.1"/>
    <property type="molecule type" value="Genomic_DNA"/>
</dbReference>
<dbReference type="AlphaFoldDB" id="A0A1B4PLP7"/>